<reference evidence="11" key="1">
    <citation type="submission" date="2018-09" db="EMBL/GenBank/DDBJ databases">
        <title>Genome sequencing and analysis.</title>
        <authorList>
            <person name="Huang Y.-T."/>
        </authorList>
    </citation>
    <scope>NUCLEOTIDE SEQUENCE</scope>
    <source>
        <strain evidence="11">HIDE</strain>
    </source>
</reference>
<protein>
    <recommendedName>
        <fullName evidence="2 9">Tryptophan--tRNA ligase</fullName>
        <ecNumber evidence="2 9">6.1.1.2</ecNumber>
    </recommendedName>
</protein>
<organism evidence="11">
    <name type="scientific">Shewanella algae</name>
    <dbReference type="NCBI Taxonomy" id="38313"/>
    <lineage>
        <taxon>Bacteria</taxon>
        <taxon>Pseudomonadati</taxon>
        <taxon>Pseudomonadota</taxon>
        <taxon>Gammaproteobacteria</taxon>
        <taxon>Alteromonadales</taxon>
        <taxon>Shewanellaceae</taxon>
        <taxon>Shewanella</taxon>
    </lineage>
</organism>
<dbReference type="GO" id="GO:0006436">
    <property type="term" value="P:tryptophanyl-tRNA aminoacylation"/>
    <property type="evidence" value="ECO:0007669"/>
    <property type="project" value="UniProtKB-UniRule"/>
</dbReference>
<sequence length="333" mass="36824">MKQIILTGDRPTGKLHIGHYVGSLRQRVQVQDEFDQNVMIADYQALTDNGHNPAKVTENILEVMADYLAAGLDPAKTRFCLQSALPALSELTCIYLNLVTVARLERNPTVKAEIQQKGFERSLPAGFLVYPVSQTADITAFRATHVPVGEDQLPMLEQSNEIVRRFNNLVGTEVLKECQAILSDTGRLPGLDGKAKMSKSLGNTIELGMSSDELKQAVFSMYTDPNHLRVEDPGSVEGNTVFSYLDAFHPDKALVAELKAHYRRGGLGDMKCKRILNDCLQELLAPMRERRSQAMADKGQLLAILQRGTEEARAISDAVLQDVKAAMGLNLFR</sequence>
<dbReference type="PROSITE" id="PS00178">
    <property type="entry name" value="AA_TRNA_LIGASE_I"/>
    <property type="match status" value="1"/>
</dbReference>
<dbReference type="InterPro" id="IPR050203">
    <property type="entry name" value="Trp-tRNA_synthetase"/>
</dbReference>
<proteinExistence type="inferred from homology"/>
<keyword evidence="7 10" id="KW-0030">Aminoacyl-tRNA synthetase</keyword>
<evidence type="ECO:0000256" key="9">
    <source>
        <dbReference type="NCBIfam" id="TIGR00233"/>
    </source>
</evidence>
<evidence type="ECO:0000256" key="5">
    <source>
        <dbReference type="ARBA" id="ARBA00022840"/>
    </source>
</evidence>
<keyword evidence="6 10" id="KW-0648">Protein biosynthesis</keyword>
<dbReference type="PANTHER" id="PTHR43766:SF1">
    <property type="entry name" value="TRYPTOPHAN--TRNA LIGASE, MITOCHONDRIAL"/>
    <property type="match status" value="1"/>
</dbReference>
<keyword evidence="5 10" id="KW-0067">ATP-binding</keyword>
<dbReference type="Gene3D" id="1.10.240.10">
    <property type="entry name" value="Tyrosyl-Transfer RNA Synthetase"/>
    <property type="match status" value="1"/>
</dbReference>
<accession>A0A7T8EA38</accession>
<evidence type="ECO:0000256" key="6">
    <source>
        <dbReference type="ARBA" id="ARBA00022917"/>
    </source>
</evidence>
<dbReference type="EC" id="6.1.1.2" evidence="2 9"/>
<name>A0A7T8EA38_9GAMM</name>
<comment type="similarity">
    <text evidence="1 10">Belongs to the class-I aminoacyl-tRNA synthetase family.</text>
</comment>
<keyword evidence="3 10" id="KW-0436">Ligase</keyword>
<evidence type="ECO:0000256" key="7">
    <source>
        <dbReference type="ARBA" id="ARBA00023146"/>
    </source>
</evidence>
<evidence type="ECO:0000256" key="1">
    <source>
        <dbReference type="ARBA" id="ARBA00005594"/>
    </source>
</evidence>
<evidence type="ECO:0000256" key="10">
    <source>
        <dbReference type="RuleBase" id="RU363036"/>
    </source>
</evidence>
<dbReference type="PANTHER" id="PTHR43766">
    <property type="entry name" value="TRYPTOPHAN--TRNA LIGASE, MITOCHONDRIAL"/>
    <property type="match status" value="1"/>
</dbReference>
<dbReference type="SUPFAM" id="SSF52374">
    <property type="entry name" value="Nucleotidylyl transferase"/>
    <property type="match status" value="1"/>
</dbReference>
<evidence type="ECO:0000313" key="11">
    <source>
        <dbReference type="EMBL" id="QQO82602.1"/>
    </source>
</evidence>
<comment type="catalytic activity">
    <reaction evidence="8">
        <text>tRNA(Trp) + L-tryptophan + ATP = L-tryptophyl-tRNA(Trp) + AMP + diphosphate + H(+)</text>
        <dbReference type="Rhea" id="RHEA:24080"/>
        <dbReference type="Rhea" id="RHEA-COMP:9671"/>
        <dbReference type="Rhea" id="RHEA-COMP:9705"/>
        <dbReference type="ChEBI" id="CHEBI:15378"/>
        <dbReference type="ChEBI" id="CHEBI:30616"/>
        <dbReference type="ChEBI" id="CHEBI:33019"/>
        <dbReference type="ChEBI" id="CHEBI:57912"/>
        <dbReference type="ChEBI" id="CHEBI:78442"/>
        <dbReference type="ChEBI" id="CHEBI:78535"/>
        <dbReference type="ChEBI" id="CHEBI:456215"/>
        <dbReference type="EC" id="6.1.1.2"/>
    </reaction>
</comment>
<evidence type="ECO:0000256" key="4">
    <source>
        <dbReference type="ARBA" id="ARBA00022741"/>
    </source>
</evidence>
<dbReference type="FunFam" id="1.10.240.10:FF:000005">
    <property type="entry name" value="Tryptophan--tRNA ligase"/>
    <property type="match status" value="1"/>
</dbReference>
<dbReference type="EMBL" id="CP032664">
    <property type="protein sequence ID" value="QQO82602.1"/>
    <property type="molecule type" value="Genomic_DNA"/>
</dbReference>
<keyword evidence="4 10" id="KW-0547">Nucleotide-binding</keyword>
<dbReference type="GO" id="GO:0005524">
    <property type="term" value="F:ATP binding"/>
    <property type="evidence" value="ECO:0007669"/>
    <property type="project" value="UniProtKB-KW"/>
</dbReference>
<dbReference type="InterPro" id="IPR002305">
    <property type="entry name" value="aa-tRNA-synth_Ic"/>
</dbReference>
<dbReference type="Pfam" id="PF00579">
    <property type="entry name" value="tRNA-synt_1b"/>
    <property type="match status" value="1"/>
</dbReference>
<evidence type="ECO:0000256" key="8">
    <source>
        <dbReference type="ARBA" id="ARBA00049929"/>
    </source>
</evidence>
<dbReference type="NCBIfam" id="TIGR00233">
    <property type="entry name" value="trpS"/>
    <property type="match status" value="1"/>
</dbReference>
<dbReference type="FunFam" id="3.40.50.620:FF:000094">
    <property type="entry name" value="Tryptophan--tRNA ligase"/>
    <property type="match status" value="1"/>
</dbReference>
<dbReference type="Gene3D" id="3.40.50.620">
    <property type="entry name" value="HUPs"/>
    <property type="match status" value="1"/>
</dbReference>
<dbReference type="GO" id="GO:0005829">
    <property type="term" value="C:cytosol"/>
    <property type="evidence" value="ECO:0007669"/>
    <property type="project" value="TreeGrafter"/>
</dbReference>
<dbReference type="AlphaFoldDB" id="A0A7T8EA38"/>
<dbReference type="InterPro" id="IPR001412">
    <property type="entry name" value="aa-tRNA-synth_I_CS"/>
</dbReference>
<evidence type="ECO:0000256" key="2">
    <source>
        <dbReference type="ARBA" id="ARBA00013161"/>
    </source>
</evidence>
<dbReference type="RefSeq" id="WP_345861857.1">
    <property type="nucleotide sequence ID" value="NZ_CP032664.1"/>
</dbReference>
<evidence type="ECO:0000256" key="3">
    <source>
        <dbReference type="ARBA" id="ARBA00022598"/>
    </source>
</evidence>
<dbReference type="InterPro" id="IPR002306">
    <property type="entry name" value="Trp-tRNA-ligase"/>
</dbReference>
<gene>
    <name evidence="11" type="primary">trpS</name>
    <name evidence="11" type="ORF">D7032_04650</name>
</gene>
<dbReference type="PRINTS" id="PR01039">
    <property type="entry name" value="TRNASYNTHTRP"/>
</dbReference>
<dbReference type="InterPro" id="IPR014729">
    <property type="entry name" value="Rossmann-like_a/b/a_fold"/>
</dbReference>
<dbReference type="CDD" id="cd00806">
    <property type="entry name" value="TrpRS_core"/>
    <property type="match status" value="1"/>
</dbReference>
<dbReference type="GO" id="GO:0004830">
    <property type="term" value="F:tryptophan-tRNA ligase activity"/>
    <property type="evidence" value="ECO:0007669"/>
    <property type="project" value="UniProtKB-UniRule"/>
</dbReference>